<sequence length="69" mass="7983">MADEVKHLELHQPIYVGKTPTGNLRWYKGELQQEFRVTYIQPNSHHPNSYSGRSEWEAVPTVEDDDAAD</sequence>
<reference evidence="2 3" key="1">
    <citation type="submission" date="2014-05" db="EMBL/GenBank/DDBJ databases">
        <title>Draft Genome Sequence of Nitratireductor basaltis Strain UMTGB225, A Marine Bacterium Isolated from Green Barrel Tunicate.</title>
        <authorList>
            <person name="Gan H.Y."/>
        </authorList>
    </citation>
    <scope>NUCLEOTIDE SEQUENCE [LARGE SCALE GENOMIC DNA]</scope>
    <source>
        <strain evidence="2 3">UMTGB225</strain>
    </source>
</reference>
<feature type="compositionally biased region" description="Polar residues" evidence="1">
    <location>
        <begin position="43"/>
        <end position="52"/>
    </location>
</feature>
<name>A0A084UDH9_9HYPH</name>
<proteinExistence type="predicted"/>
<comment type="caution">
    <text evidence="2">The sequence shown here is derived from an EMBL/GenBank/DDBJ whole genome shotgun (WGS) entry which is preliminary data.</text>
</comment>
<dbReference type="RefSeq" id="WP_152552987.1">
    <property type="nucleotide sequence ID" value="NZ_JMQM01000001.1"/>
</dbReference>
<accession>A0A084UDH9</accession>
<gene>
    <name evidence="2" type="ORF">EL18_02057</name>
</gene>
<dbReference type="STRING" id="472175.EL18_02057"/>
<dbReference type="AlphaFoldDB" id="A0A084UDH9"/>
<evidence type="ECO:0000313" key="2">
    <source>
        <dbReference type="EMBL" id="KFB11015.1"/>
    </source>
</evidence>
<feature type="region of interest" description="Disordered" evidence="1">
    <location>
        <begin position="43"/>
        <end position="69"/>
    </location>
</feature>
<organism evidence="2 3">
    <name type="scientific">Nitratireductor basaltis</name>
    <dbReference type="NCBI Taxonomy" id="472175"/>
    <lineage>
        <taxon>Bacteria</taxon>
        <taxon>Pseudomonadati</taxon>
        <taxon>Pseudomonadota</taxon>
        <taxon>Alphaproteobacteria</taxon>
        <taxon>Hyphomicrobiales</taxon>
        <taxon>Phyllobacteriaceae</taxon>
        <taxon>Nitratireductor</taxon>
    </lineage>
</organism>
<dbReference type="Proteomes" id="UP000053675">
    <property type="component" value="Unassembled WGS sequence"/>
</dbReference>
<evidence type="ECO:0000313" key="3">
    <source>
        <dbReference type="Proteomes" id="UP000053675"/>
    </source>
</evidence>
<protein>
    <submittedName>
        <fullName evidence="2">Uncharacterized protein</fullName>
    </submittedName>
</protein>
<evidence type="ECO:0000256" key="1">
    <source>
        <dbReference type="SAM" id="MobiDB-lite"/>
    </source>
</evidence>
<dbReference type="EMBL" id="JMQM01000001">
    <property type="protein sequence ID" value="KFB11015.1"/>
    <property type="molecule type" value="Genomic_DNA"/>
</dbReference>
<keyword evidence="3" id="KW-1185">Reference proteome</keyword>